<dbReference type="Proteomes" id="UP000247536">
    <property type="component" value="Unassembled WGS sequence"/>
</dbReference>
<protein>
    <submittedName>
        <fullName evidence="1">Uncharacterized protein</fullName>
    </submittedName>
</protein>
<name>A0ABX5NMH1_9HYPH</name>
<evidence type="ECO:0000313" key="2">
    <source>
        <dbReference type="Proteomes" id="UP000247536"/>
    </source>
</evidence>
<organism evidence="1 2">
    <name type="scientific">Rhizobium wuzhouense</name>
    <dbReference type="NCBI Taxonomy" id="1986026"/>
    <lineage>
        <taxon>Bacteria</taxon>
        <taxon>Pseudomonadati</taxon>
        <taxon>Pseudomonadota</taxon>
        <taxon>Alphaproteobacteria</taxon>
        <taxon>Hyphomicrobiales</taxon>
        <taxon>Rhizobiaceae</taxon>
        <taxon>Rhizobium/Agrobacterium group</taxon>
        <taxon>Rhizobium</taxon>
    </lineage>
</organism>
<comment type="caution">
    <text evidence="1">The sequence shown here is derived from an EMBL/GenBank/DDBJ whole genome shotgun (WGS) entry which is preliminary data.</text>
</comment>
<dbReference type="EMBL" id="QJRY01000007">
    <property type="protein sequence ID" value="PYB71305.1"/>
    <property type="molecule type" value="Genomic_DNA"/>
</dbReference>
<accession>A0ABX5NMH1</accession>
<gene>
    <name evidence="1" type="ORF">DMY87_18280</name>
</gene>
<sequence length="147" mass="16873">MGKREFSDRIIRDGLPDGWFIQDRLDEKVALLVKETPGMWPGSSCVCLKPNAITTDEWLATAKQIAIGFDAAAPKWEPEIEQEWCQPGDIKERQFLVTFDDPDCRNSVFSDEARAREFWGRMSMNWNCYLFGAMPRTPSPQPREVGE</sequence>
<keyword evidence="2" id="KW-1185">Reference proteome</keyword>
<proteinExistence type="predicted"/>
<evidence type="ECO:0000313" key="1">
    <source>
        <dbReference type="EMBL" id="PYB71305.1"/>
    </source>
</evidence>
<dbReference type="RefSeq" id="WP_110793095.1">
    <property type="nucleotide sequence ID" value="NZ_QJRY01000007.1"/>
</dbReference>
<reference evidence="1 2" key="1">
    <citation type="submission" date="2018-06" db="EMBL/GenBank/DDBJ databases">
        <title>Rhizobium wuzhouense sp. nov., isolated from roots of Oryza officinalis.</title>
        <authorList>
            <person name="Yuan T."/>
        </authorList>
    </citation>
    <scope>NUCLEOTIDE SEQUENCE [LARGE SCALE GENOMIC DNA]</scope>
    <source>
        <strain evidence="1 2">W44</strain>
    </source>
</reference>